<feature type="signal peptide" evidence="2">
    <location>
        <begin position="1"/>
        <end position="19"/>
    </location>
</feature>
<feature type="chain" id="PRO_5029013435" evidence="2">
    <location>
        <begin position="20"/>
        <end position="421"/>
    </location>
</feature>
<evidence type="ECO:0000256" key="2">
    <source>
        <dbReference type="SAM" id="SignalP"/>
    </source>
</evidence>
<dbReference type="KEGG" id="cinf:CINF_0274"/>
<accession>A0A7H9CFD9</accession>
<gene>
    <name evidence="3" type="primary">tolB</name>
    <name evidence="3" type="ORF">CINF_0274</name>
</gene>
<name>A0A7H9CFD9_9BACT</name>
<dbReference type="InterPro" id="IPR011042">
    <property type="entry name" value="6-blade_b-propeller_TolB-like"/>
</dbReference>
<keyword evidence="2" id="KW-0732">Signal</keyword>
<proteinExistence type="inferred from homology"/>
<evidence type="ECO:0000313" key="3">
    <source>
        <dbReference type="EMBL" id="QLI04823.1"/>
    </source>
</evidence>
<organism evidence="3 4">
    <name type="scientific">Candidatus Campylobacter infans</name>
    <dbReference type="NCBI Taxonomy" id="2561898"/>
    <lineage>
        <taxon>Bacteria</taxon>
        <taxon>Pseudomonadati</taxon>
        <taxon>Campylobacterota</taxon>
        <taxon>Epsilonproteobacteria</taxon>
        <taxon>Campylobacterales</taxon>
        <taxon>Campylobacteraceae</taxon>
        <taxon>Campylobacter</taxon>
    </lineage>
</organism>
<dbReference type="RefSeq" id="WP_179975471.1">
    <property type="nucleotide sequence ID" value="NZ_CP049075.1"/>
</dbReference>
<dbReference type="EMBL" id="CP049075">
    <property type="protein sequence ID" value="QLI04823.1"/>
    <property type="molecule type" value="Genomic_DNA"/>
</dbReference>
<evidence type="ECO:0000256" key="1">
    <source>
        <dbReference type="ARBA" id="ARBA00009820"/>
    </source>
</evidence>
<dbReference type="Gene3D" id="2.120.10.30">
    <property type="entry name" value="TolB, C-terminal domain"/>
    <property type="match status" value="1"/>
</dbReference>
<dbReference type="AlphaFoldDB" id="A0A7H9CFD9"/>
<sequence>MKKILILLAFVASLFGADATIEVVNRGASLPKIMIQDATLNFASDDIKERFLRMIKGDLKVGSAFEVIQEYENTTMDSPLTSAQITATSPQFVLRYALSGGIDYLNLHVKLLNVSDGAVRFEANYSQKDVVKWPFISHRAVADIARSLNLSPIEWMDKSILISQYTSPGTSRIIIADYTLTYQNVILSGGLNIFPKWANAEQSAFYYTSYVKGKPTLFRYDLASGKKMSIISSQGMVVASDVSADGQKLLLTMAPEDQSDIFLYDLKTRSSTKITNYSGIDVNGNFIENDTRVVFVSDRMGAPNIFATDLNAKAVEQLVYHGKNNNSISTWQNYIVYSSRESNSEFAQKTFNLYLISTKSDYIRQLTATGINTSPRFSSDGGSIVYIKHSGAQSALGIIRVNENKSFAFALNIGKLQAIDW</sequence>
<dbReference type="PANTHER" id="PTHR36842:SF1">
    <property type="entry name" value="PROTEIN TOLB"/>
    <property type="match status" value="1"/>
</dbReference>
<evidence type="ECO:0000313" key="4">
    <source>
        <dbReference type="Proteomes" id="UP000509414"/>
    </source>
</evidence>
<dbReference type="InterPro" id="IPR011659">
    <property type="entry name" value="WD40"/>
</dbReference>
<protein>
    <submittedName>
        <fullName evidence="3">Tol-Pal system translocation protein TolB</fullName>
    </submittedName>
</protein>
<comment type="similarity">
    <text evidence="1">Belongs to the TolB family.</text>
</comment>
<dbReference type="Pfam" id="PF07676">
    <property type="entry name" value="PD40"/>
    <property type="match status" value="1"/>
</dbReference>
<dbReference type="SUPFAM" id="SSF69304">
    <property type="entry name" value="Tricorn protease N-terminal domain"/>
    <property type="match status" value="1"/>
</dbReference>
<keyword evidence="4" id="KW-1185">Reference proteome</keyword>
<dbReference type="PANTHER" id="PTHR36842">
    <property type="entry name" value="PROTEIN TOLB HOMOLOG"/>
    <property type="match status" value="1"/>
</dbReference>
<reference evidence="3 4" key="1">
    <citation type="submission" date="2020-02" db="EMBL/GenBank/DDBJ databases">
        <title>Complete genome sequence of the novel Campylobacter species Candidatus Campylobacter infans.</title>
        <authorList>
            <person name="Duim B."/>
            <person name="Zomer A."/>
            <person name="van der Graaf L."/>
            <person name="Wagenaar J."/>
        </authorList>
    </citation>
    <scope>NUCLEOTIDE SEQUENCE [LARGE SCALE GENOMIC DNA]</scope>
    <source>
        <strain evidence="3 4">19S00001</strain>
    </source>
</reference>
<dbReference type="Proteomes" id="UP000509414">
    <property type="component" value="Chromosome"/>
</dbReference>
<dbReference type="NCBIfam" id="NF003124">
    <property type="entry name" value="PRK04043.1"/>
    <property type="match status" value="1"/>
</dbReference>